<feature type="transmembrane region" description="Helical" evidence="1">
    <location>
        <begin position="203"/>
        <end position="224"/>
    </location>
</feature>
<sequence length="311" mass="34428">MSDRRYKRTFMKRWGHSGRHSCELGAPWALFVQVYIYILAFSKDKLWHKFLVGFIVIAEILQTLGDSRDAVRVFGDGCGDVRALELVGWAWFSVPVIGSTIACVGQLFYAWRIFALTLGNNWYIPGVIVSVTLFQFAAGIWTGVLICQAETFIQLQFRTLKPPCATALSDLMIVAATTFYVIKKRTPDVSRTTHALLSGILKVTVETGVLCAIFAIVNLCLFMTYDGNNYHLGICIWLSKVYSNSIMVIMNSRTYIGHVPPSGASQPTEMVFKSCGSPSAALHIAVETIQTASTDCGTLLRQSIADKQTDV</sequence>
<dbReference type="Proteomes" id="UP000620124">
    <property type="component" value="Unassembled WGS sequence"/>
</dbReference>
<evidence type="ECO:0000256" key="1">
    <source>
        <dbReference type="SAM" id="Phobius"/>
    </source>
</evidence>
<keyword evidence="1" id="KW-0812">Transmembrane</keyword>
<dbReference type="PANTHER" id="PTHR40465:SF1">
    <property type="entry name" value="DUF6534 DOMAIN-CONTAINING PROTEIN"/>
    <property type="match status" value="1"/>
</dbReference>
<evidence type="ECO:0000313" key="4">
    <source>
        <dbReference type="Proteomes" id="UP000620124"/>
    </source>
</evidence>
<protein>
    <recommendedName>
        <fullName evidence="2">DUF6534 domain-containing protein</fullName>
    </recommendedName>
</protein>
<organism evidence="3 4">
    <name type="scientific">Mycena venus</name>
    <dbReference type="NCBI Taxonomy" id="2733690"/>
    <lineage>
        <taxon>Eukaryota</taxon>
        <taxon>Fungi</taxon>
        <taxon>Dikarya</taxon>
        <taxon>Basidiomycota</taxon>
        <taxon>Agaricomycotina</taxon>
        <taxon>Agaricomycetes</taxon>
        <taxon>Agaricomycetidae</taxon>
        <taxon>Agaricales</taxon>
        <taxon>Marasmiineae</taxon>
        <taxon>Mycenaceae</taxon>
        <taxon>Mycena</taxon>
    </lineage>
</organism>
<evidence type="ECO:0000313" key="3">
    <source>
        <dbReference type="EMBL" id="KAF7333812.1"/>
    </source>
</evidence>
<proteinExistence type="predicted"/>
<feature type="transmembrane region" description="Helical" evidence="1">
    <location>
        <begin position="165"/>
        <end position="182"/>
    </location>
</feature>
<dbReference type="Pfam" id="PF20152">
    <property type="entry name" value="DUF6534"/>
    <property type="match status" value="1"/>
</dbReference>
<feature type="domain" description="DUF6534" evidence="2">
    <location>
        <begin position="167"/>
        <end position="254"/>
    </location>
</feature>
<keyword evidence="1" id="KW-0472">Membrane</keyword>
<gene>
    <name evidence="3" type="ORF">MVEN_02338100</name>
</gene>
<feature type="transmembrane region" description="Helical" evidence="1">
    <location>
        <begin position="21"/>
        <end position="41"/>
    </location>
</feature>
<comment type="caution">
    <text evidence="3">The sequence shown here is derived from an EMBL/GenBank/DDBJ whole genome shotgun (WGS) entry which is preliminary data.</text>
</comment>
<dbReference type="EMBL" id="JACAZI010000028">
    <property type="protein sequence ID" value="KAF7333812.1"/>
    <property type="molecule type" value="Genomic_DNA"/>
</dbReference>
<dbReference type="AlphaFoldDB" id="A0A8H6X3K7"/>
<evidence type="ECO:0000259" key="2">
    <source>
        <dbReference type="Pfam" id="PF20152"/>
    </source>
</evidence>
<dbReference type="OrthoDB" id="2953893at2759"/>
<dbReference type="PANTHER" id="PTHR40465">
    <property type="entry name" value="CHROMOSOME 1, WHOLE GENOME SHOTGUN SEQUENCE"/>
    <property type="match status" value="1"/>
</dbReference>
<keyword evidence="4" id="KW-1185">Reference proteome</keyword>
<dbReference type="InterPro" id="IPR045339">
    <property type="entry name" value="DUF6534"/>
</dbReference>
<reference evidence="3" key="1">
    <citation type="submission" date="2020-05" db="EMBL/GenBank/DDBJ databases">
        <title>Mycena genomes resolve the evolution of fungal bioluminescence.</title>
        <authorList>
            <person name="Tsai I.J."/>
        </authorList>
    </citation>
    <scope>NUCLEOTIDE SEQUENCE</scope>
    <source>
        <strain evidence="3">CCC161011</strain>
    </source>
</reference>
<feature type="transmembrane region" description="Helical" evidence="1">
    <location>
        <begin position="89"/>
        <end position="110"/>
    </location>
</feature>
<feature type="transmembrane region" description="Helical" evidence="1">
    <location>
        <begin position="122"/>
        <end position="145"/>
    </location>
</feature>
<keyword evidence="1" id="KW-1133">Transmembrane helix</keyword>
<accession>A0A8H6X3K7</accession>
<name>A0A8H6X3K7_9AGAR</name>